<evidence type="ECO:0000256" key="7">
    <source>
        <dbReference type="ARBA" id="ARBA00023040"/>
    </source>
</evidence>
<dbReference type="Pfam" id="PF01094">
    <property type="entry name" value="ANF_receptor"/>
    <property type="match status" value="1"/>
</dbReference>
<feature type="transmembrane region" description="Helical" evidence="12">
    <location>
        <begin position="744"/>
        <end position="765"/>
    </location>
</feature>
<feature type="transmembrane region" description="Helical" evidence="12">
    <location>
        <begin position="652"/>
        <end position="677"/>
    </location>
</feature>
<proteinExistence type="inferred from homology"/>
<keyword evidence="5 13" id="KW-0732">Signal</keyword>
<dbReference type="Pfam" id="PF07562">
    <property type="entry name" value="NCD3G"/>
    <property type="match status" value="1"/>
</dbReference>
<keyword evidence="3" id="KW-1003">Cell membrane</keyword>
<dbReference type="InParanoid" id="W5M4S4"/>
<protein>
    <submittedName>
        <fullName evidence="15">Olfactory receptor C family, x3</fullName>
    </submittedName>
</protein>
<sequence>YRLLVAAVINLVLEFPALCFKLSVNDMLRMEKGDVVLGGLFPLHYRPAPYLPSFQTEPQSVSYVYFSPRALRWMQTMIFAVEEINKRQDLLPDIKLGYHIMDSCNDIQPSLRSSLVLVNGQPADAGNHTCAGVGRAVSPVIVGDAASGVSMAVLRTLGSFHIPLVSYFASCSCLSNKREFPAFMRTMPSDAYQIKAIAQLVSYFNWTWVGVLGVDNDYAHFAIQHFLEESSRLDVCAAYVHFYPLSPNKKDVIKVINIIKSSSAKVVLNFSGESVLQSILSECRRQNVTDIQWIASEAWATAKSLWKEFHDLLKGTVGFAIRRAEIKDLGDFLGRINPSHARKFAFIAEFWEETFECKLNHSLNTHTHGDAFPRKPCTGRESLERVYSEYSDVSQLRVSYNVYKAVYLIAHALHTLSRCENGSGPFPNQRCVDVRQVLPWQKRIYKQEQVNITIIFPSICFFYLNRWQKEKGSTLCLLKLKFITQVLRTDVRIVIWIVLYFKKKHLKVPRSVCSDSCSPGSRKATRRGQPVCCFDCVPCADGEISSQTDSLDCTKCPLETWSNKARDQCIPKEVEFLSYSESMGMVLTVVSTLGACVTIAVSGVFIFFRNTPIVRANNMELSFLLLLFLILCFLIALTFIGEPTDWSCMVRYTAFGIGFALCISCILAKTVVVLVAFRATLPGSNVMKWFGPTQQRASVFVCTSVQILICIVWLITSPPHAAHNTVYRSAKIILECAVGSVLGFWGVLGYIGLLACLCFFIAFLARKLPDNFNEAKFITFSMLIFFAVWITFVPAYVSTPGKYTVAVQVFAILASAFGLLSCIFAPKCYIILLRPEKN</sequence>
<evidence type="ECO:0000256" key="3">
    <source>
        <dbReference type="ARBA" id="ARBA00022475"/>
    </source>
</evidence>
<feature type="transmembrane region" description="Helical" evidence="12">
    <location>
        <begin position="809"/>
        <end position="832"/>
    </location>
</feature>
<dbReference type="Gene3D" id="2.10.50.30">
    <property type="entry name" value="GPCR, family 3, nine cysteines domain"/>
    <property type="match status" value="1"/>
</dbReference>
<dbReference type="InterPro" id="IPR017979">
    <property type="entry name" value="GPCR_3_CS"/>
</dbReference>
<evidence type="ECO:0000256" key="13">
    <source>
        <dbReference type="SAM" id="SignalP"/>
    </source>
</evidence>
<reference evidence="15" key="3">
    <citation type="submission" date="2025-09" db="UniProtKB">
        <authorList>
            <consortium name="Ensembl"/>
        </authorList>
    </citation>
    <scope>IDENTIFICATION</scope>
</reference>
<dbReference type="InterPro" id="IPR001828">
    <property type="entry name" value="ANF_lig-bd_rcpt"/>
</dbReference>
<dbReference type="InterPro" id="IPR038550">
    <property type="entry name" value="GPCR_3_9-Cys_sf"/>
</dbReference>
<feature type="transmembrane region" description="Helical" evidence="12">
    <location>
        <begin position="697"/>
        <end position="716"/>
    </location>
</feature>
<feature type="chain" id="PRO_5004865684" evidence="13">
    <location>
        <begin position="20"/>
        <end position="838"/>
    </location>
</feature>
<keyword evidence="8 12" id="KW-0472">Membrane</keyword>
<dbReference type="PANTHER" id="PTHR24061">
    <property type="entry name" value="CALCIUM-SENSING RECEPTOR-RELATED"/>
    <property type="match status" value="1"/>
</dbReference>
<organism evidence="15 16">
    <name type="scientific">Lepisosteus oculatus</name>
    <name type="common">Spotted gar</name>
    <dbReference type="NCBI Taxonomy" id="7918"/>
    <lineage>
        <taxon>Eukaryota</taxon>
        <taxon>Metazoa</taxon>
        <taxon>Chordata</taxon>
        <taxon>Craniata</taxon>
        <taxon>Vertebrata</taxon>
        <taxon>Euteleostomi</taxon>
        <taxon>Actinopterygii</taxon>
        <taxon>Neopterygii</taxon>
        <taxon>Holostei</taxon>
        <taxon>Semionotiformes</taxon>
        <taxon>Lepisosteidae</taxon>
        <taxon>Lepisosteus</taxon>
    </lineage>
</organism>
<keyword evidence="10" id="KW-0325">Glycoprotein</keyword>
<evidence type="ECO:0000313" key="16">
    <source>
        <dbReference type="Proteomes" id="UP000018468"/>
    </source>
</evidence>
<feature type="domain" description="G-protein coupled receptors family 3 profile" evidence="14">
    <location>
        <begin position="583"/>
        <end position="838"/>
    </location>
</feature>
<dbReference type="FunFam" id="3.40.50.2300:FF:000016">
    <property type="entry name" value="Taste 1 receptor member 2"/>
    <property type="match status" value="1"/>
</dbReference>
<dbReference type="EMBL" id="AHAT01022600">
    <property type="status" value="NOT_ANNOTATED_CDS"/>
    <property type="molecule type" value="Genomic_DNA"/>
</dbReference>
<feature type="transmembrane region" description="Helical" evidence="12">
    <location>
        <begin position="620"/>
        <end position="640"/>
    </location>
</feature>
<dbReference type="STRING" id="7918.ENSLOCP00000003382"/>
<dbReference type="GO" id="GO:0004930">
    <property type="term" value="F:G protein-coupled receptor activity"/>
    <property type="evidence" value="ECO:0000318"/>
    <property type="project" value="GO_Central"/>
</dbReference>
<keyword evidence="16" id="KW-1185">Reference proteome</keyword>
<dbReference type="EMBL" id="AHAT01022599">
    <property type="status" value="NOT_ANNOTATED_CDS"/>
    <property type="molecule type" value="Genomic_DNA"/>
</dbReference>
<evidence type="ECO:0000256" key="12">
    <source>
        <dbReference type="SAM" id="Phobius"/>
    </source>
</evidence>
<dbReference type="SUPFAM" id="SSF53822">
    <property type="entry name" value="Periplasmic binding protein-like I"/>
    <property type="match status" value="1"/>
</dbReference>
<evidence type="ECO:0000256" key="2">
    <source>
        <dbReference type="ARBA" id="ARBA00007242"/>
    </source>
</evidence>
<dbReference type="GO" id="GO:0005886">
    <property type="term" value="C:plasma membrane"/>
    <property type="evidence" value="ECO:0000318"/>
    <property type="project" value="GO_Central"/>
</dbReference>
<keyword evidence="7" id="KW-0297">G-protein coupled receptor</keyword>
<feature type="transmembrane region" description="Helical" evidence="12">
    <location>
        <begin position="777"/>
        <end position="797"/>
    </location>
</feature>
<dbReference type="InterPro" id="IPR017978">
    <property type="entry name" value="GPCR_3_C"/>
</dbReference>
<dbReference type="Bgee" id="ENSLOCG00000002875">
    <property type="expression patterns" value="Expressed in ovary and 5 other cell types or tissues"/>
</dbReference>
<evidence type="ECO:0000259" key="14">
    <source>
        <dbReference type="PROSITE" id="PS50259"/>
    </source>
</evidence>
<reference evidence="15" key="2">
    <citation type="submission" date="2025-08" db="UniProtKB">
        <authorList>
            <consortium name="Ensembl"/>
        </authorList>
    </citation>
    <scope>IDENTIFICATION</scope>
</reference>
<feature type="transmembrane region" description="Helical" evidence="12">
    <location>
        <begin position="583"/>
        <end position="608"/>
    </location>
</feature>
<dbReference type="InterPro" id="IPR000337">
    <property type="entry name" value="GPCR_3"/>
</dbReference>
<evidence type="ECO:0000256" key="6">
    <source>
        <dbReference type="ARBA" id="ARBA00022989"/>
    </source>
</evidence>
<evidence type="ECO:0000256" key="10">
    <source>
        <dbReference type="ARBA" id="ARBA00023180"/>
    </source>
</evidence>
<evidence type="ECO:0000256" key="5">
    <source>
        <dbReference type="ARBA" id="ARBA00022729"/>
    </source>
</evidence>
<dbReference type="Pfam" id="PF00003">
    <property type="entry name" value="7tm_3"/>
    <property type="match status" value="1"/>
</dbReference>
<dbReference type="GeneTree" id="ENSGT01150000286997"/>
<dbReference type="InterPro" id="IPR000068">
    <property type="entry name" value="GPCR_3_Ca_sens_rcpt-rel"/>
</dbReference>
<reference evidence="16" key="1">
    <citation type="submission" date="2011-12" db="EMBL/GenBank/DDBJ databases">
        <title>The Draft Genome of Lepisosteus oculatus.</title>
        <authorList>
            <consortium name="The Broad Institute Genome Assembly &amp; Analysis Group"/>
            <consortium name="Computational R&amp;D Group"/>
            <consortium name="and Sequencing Platform"/>
            <person name="Di Palma F."/>
            <person name="Alfoldi J."/>
            <person name="Johnson J."/>
            <person name="Berlin A."/>
            <person name="Gnerre S."/>
            <person name="Jaffe D."/>
            <person name="MacCallum I."/>
            <person name="Young S."/>
            <person name="Walker B.J."/>
            <person name="Lander E.S."/>
            <person name="Lindblad-Toh K."/>
        </authorList>
    </citation>
    <scope>NUCLEOTIDE SEQUENCE [LARGE SCALE GENOMIC DNA]</scope>
</reference>
<dbReference type="PRINTS" id="PR01535">
    <property type="entry name" value="VOMERONASL2R"/>
</dbReference>
<dbReference type="EMBL" id="AHAT01022598">
    <property type="status" value="NOT_ANNOTATED_CDS"/>
    <property type="molecule type" value="Genomic_DNA"/>
</dbReference>
<feature type="signal peptide" evidence="13">
    <location>
        <begin position="1"/>
        <end position="19"/>
    </location>
</feature>
<evidence type="ECO:0000256" key="11">
    <source>
        <dbReference type="ARBA" id="ARBA00023224"/>
    </source>
</evidence>
<keyword evidence="11" id="KW-0807">Transducer</keyword>
<dbReference type="Proteomes" id="UP000018468">
    <property type="component" value="Linkage group LG14"/>
</dbReference>
<name>W5M4S4_LEPOC</name>
<comment type="similarity">
    <text evidence="2">Belongs to the G-protein coupled receptor 3 family.</text>
</comment>
<dbReference type="PANTHER" id="PTHR24061:SF511">
    <property type="entry name" value="EXTRACELLULAR CALCIUM-SENSING RECEPTOR-RELATED"/>
    <property type="match status" value="1"/>
</dbReference>
<dbReference type="eggNOG" id="KOG1056">
    <property type="taxonomic scope" value="Eukaryota"/>
</dbReference>
<evidence type="ECO:0000256" key="1">
    <source>
        <dbReference type="ARBA" id="ARBA00004651"/>
    </source>
</evidence>
<evidence type="ECO:0000256" key="8">
    <source>
        <dbReference type="ARBA" id="ARBA00023136"/>
    </source>
</evidence>
<comment type="subcellular location">
    <subcellularLocation>
        <location evidence="1">Cell membrane</location>
        <topology evidence="1">Multi-pass membrane protein</topology>
    </subcellularLocation>
</comment>
<keyword evidence="9" id="KW-0675">Receptor</keyword>
<keyword evidence="4 12" id="KW-0812">Transmembrane</keyword>
<evidence type="ECO:0000256" key="4">
    <source>
        <dbReference type="ARBA" id="ARBA00022692"/>
    </source>
</evidence>
<dbReference type="Gene3D" id="3.40.50.2300">
    <property type="match status" value="2"/>
</dbReference>
<evidence type="ECO:0000313" key="15">
    <source>
        <dbReference type="Ensembl" id="ENSLOCP00000003382.1"/>
    </source>
</evidence>
<dbReference type="OMA" id="KHANFSA"/>
<dbReference type="InterPro" id="IPR028082">
    <property type="entry name" value="Peripla_BP_I"/>
</dbReference>
<dbReference type="PROSITE" id="PS00981">
    <property type="entry name" value="G_PROTEIN_RECEP_F3_3"/>
    <property type="match status" value="1"/>
</dbReference>
<dbReference type="FunFam" id="2.10.50.30:FF:000002">
    <property type="entry name" value="Vomeronasal 2 receptor, h1"/>
    <property type="match status" value="1"/>
</dbReference>
<dbReference type="Ensembl" id="ENSLOCT00000003389.1">
    <property type="protein sequence ID" value="ENSLOCP00000003382.1"/>
    <property type="gene ID" value="ENSLOCG00000002875.1"/>
</dbReference>
<dbReference type="InterPro" id="IPR011500">
    <property type="entry name" value="GPCR_3_9-Cys_dom"/>
</dbReference>
<dbReference type="HOGENOM" id="CLU_005389_5_1_1"/>
<evidence type="ECO:0000256" key="9">
    <source>
        <dbReference type="ARBA" id="ARBA00023170"/>
    </source>
</evidence>
<dbReference type="CDD" id="cd15283">
    <property type="entry name" value="7tmC_V2R_pheromone"/>
    <property type="match status" value="1"/>
</dbReference>
<dbReference type="InterPro" id="IPR004073">
    <property type="entry name" value="GPCR_3_vmron_rcpt_2"/>
</dbReference>
<dbReference type="PRINTS" id="PR00248">
    <property type="entry name" value="GPCRMGR"/>
</dbReference>
<accession>W5M4S4</accession>
<dbReference type="PROSITE" id="PS50259">
    <property type="entry name" value="G_PROTEIN_RECEP_F3_4"/>
    <property type="match status" value="1"/>
</dbReference>
<dbReference type="AlphaFoldDB" id="W5M4S4"/>
<keyword evidence="6 12" id="KW-1133">Transmembrane helix</keyword>